<organism evidence="1 2">
    <name type="scientific">Effusibacillus consociatus</name>
    <dbReference type="NCBI Taxonomy" id="1117041"/>
    <lineage>
        <taxon>Bacteria</taxon>
        <taxon>Bacillati</taxon>
        <taxon>Bacillota</taxon>
        <taxon>Bacilli</taxon>
        <taxon>Bacillales</taxon>
        <taxon>Alicyclobacillaceae</taxon>
        <taxon>Effusibacillus</taxon>
    </lineage>
</organism>
<dbReference type="EMBL" id="JBHSHC010000034">
    <property type="protein sequence ID" value="MFC4766949.1"/>
    <property type="molecule type" value="Genomic_DNA"/>
</dbReference>
<accession>A0ABV9PZH7</accession>
<dbReference type="PANTHER" id="PTHR36928:SF1">
    <property type="entry name" value="PHOSPHATASE YCDX-RELATED"/>
    <property type="match status" value="1"/>
</dbReference>
<dbReference type="PANTHER" id="PTHR36928">
    <property type="entry name" value="PHOSPHATASE YCDX-RELATED"/>
    <property type="match status" value="1"/>
</dbReference>
<dbReference type="SUPFAM" id="SSF89550">
    <property type="entry name" value="PHP domain-like"/>
    <property type="match status" value="1"/>
</dbReference>
<protein>
    <submittedName>
        <fullName evidence="1">Uncharacterized protein</fullName>
    </submittedName>
</protein>
<reference evidence="2" key="1">
    <citation type="journal article" date="2019" name="Int. J. Syst. Evol. Microbiol.">
        <title>The Global Catalogue of Microorganisms (GCM) 10K type strain sequencing project: providing services to taxonomists for standard genome sequencing and annotation.</title>
        <authorList>
            <consortium name="The Broad Institute Genomics Platform"/>
            <consortium name="The Broad Institute Genome Sequencing Center for Infectious Disease"/>
            <person name="Wu L."/>
            <person name="Ma J."/>
        </authorList>
    </citation>
    <scope>NUCLEOTIDE SEQUENCE [LARGE SCALE GENOMIC DNA]</scope>
    <source>
        <strain evidence="2">WYCCWR 12678</strain>
    </source>
</reference>
<evidence type="ECO:0000313" key="2">
    <source>
        <dbReference type="Proteomes" id="UP001596002"/>
    </source>
</evidence>
<dbReference type="RefSeq" id="WP_380024843.1">
    <property type="nucleotide sequence ID" value="NZ_JBHSHC010000034.1"/>
</dbReference>
<dbReference type="InterPro" id="IPR050243">
    <property type="entry name" value="PHP_phosphatase"/>
</dbReference>
<keyword evidence="2" id="KW-1185">Reference proteome</keyword>
<evidence type="ECO:0000313" key="1">
    <source>
        <dbReference type="EMBL" id="MFC4766949.1"/>
    </source>
</evidence>
<name>A0ABV9PZH7_9BACL</name>
<proteinExistence type="predicted"/>
<dbReference type="Gene3D" id="3.20.20.140">
    <property type="entry name" value="Metal-dependent hydrolases"/>
    <property type="match status" value="1"/>
</dbReference>
<sequence>MKLAINTDAHEVDELSSMRLGVATARRAWLTADDVINTWSAERLDQFLRQKRKRAFEEHADK</sequence>
<dbReference type="InterPro" id="IPR016195">
    <property type="entry name" value="Pol/histidinol_Pase-like"/>
</dbReference>
<dbReference type="Proteomes" id="UP001596002">
    <property type="component" value="Unassembled WGS sequence"/>
</dbReference>
<comment type="caution">
    <text evidence="1">The sequence shown here is derived from an EMBL/GenBank/DDBJ whole genome shotgun (WGS) entry which is preliminary data.</text>
</comment>
<gene>
    <name evidence="1" type="ORF">ACFO8Q_06145</name>
</gene>